<feature type="region of interest" description="Disordered" evidence="1">
    <location>
        <begin position="25"/>
        <end position="57"/>
    </location>
</feature>
<evidence type="ECO:0000313" key="2">
    <source>
        <dbReference type="EMBL" id="RMZ68803.1"/>
    </source>
</evidence>
<gene>
    <name evidence="2" type="ORF">GMOD_00002657</name>
</gene>
<reference evidence="2 3" key="1">
    <citation type="journal article" date="2014" name="PLoS ONE">
        <title>De novo Genome Assembly of the Fungal Plant Pathogen Pyrenophora semeniperda.</title>
        <authorList>
            <person name="Soliai M.M."/>
            <person name="Meyer S.E."/>
            <person name="Udall J.A."/>
            <person name="Elzinga D.E."/>
            <person name="Hermansen R.A."/>
            <person name="Bodily P.M."/>
            <person name="Hart A.A."/>
            <person name="Coleman C.E."/>
        </authorList>
    </citation>
    <scope>NUCLEOTIDE SEQUENCE [LARGE SCALE GENOMIC DNA]</scope>
    <source>
        <strain evidence="2 3">CCB06</strain>
        <tissue evidence="2">Mycelium</tissue>
    </source>
</reference>
<accession>A0A3M7M2U9</accession>
<keyword evidence="3" id="KW-1185">Reference proteome</keyword>
<dbReference type="AlphaFoldDB" id="A0A3M7M2U9"/>
<dbReference type="EMBL" id="KE747817">
    <property type="protein sequence ID" value="RMZ68803.1"/>
    <property type="molecule type" value="Genomic_DNA"/>
</dbReference>
<organism evidence="2 3">
    <name type="scientific">Pyrenophora seminiperda CCB06</name>
    <dbReference type="NCBI Taxonomy" id="1302712"/>
    <lineage>
        <taxon>Eukaryota</taxon>
        <taxon>Fungi</taxon>
        <taxon>Dikarya</taxon>
        <taxon>Ascomycota</taxon>
        <taxon>Pezizomycotina</taxon>
        <taxon>Dothideomycetes</taxon>
        <taxon>Pleosporomycetidae</taxon>
        <taxon>Pleosporales</taxon>
        <taxon>Pleosporineae</taxon>
        <taxon>Pleosporaceae</taxon>
        <taxon>Pyrenophora</taxon>
    </lineage>
</organism>
<proteinExistence type="predicted"/>
<evidence type="ECO:0000313" key="3">
    <source>
        <dbReference type="Proteomes" id="UP000265663"/>
    </source>
</evidence>
<evidence type="ECO:0000256" key="1">
    <source>
        <dbReference type="SAM" id="MobiDB-lite"/>
    </source>
</evidence>
<name>A0A3M7M2U9_9PLEO</name>
<sequence length="86" mass="9589">MQTLAHGERTRLVRESISTFSHVAPLSFPSRDGTSVPHQTSQLMKATGRPRRHSPTVGTNLQVRGMLKFSHEVRETCSQSAYSNHS</sequence>
<protein>
    <submittedName>
        <fullName evidence="2">Uncharacterized protein</fullName>
    </submittedName>
</protein>
<dbReference type="Proteomes" id="UP000265663">
    <property type="component" value="Unassembled WGS sequence"/>
</dbReference>
<feature type="compositionally biased region" description="Polar residues" evidence="1">
    <location>
        <begin position="32"/>
        <end position="44"/>
    </location>
</feature>